<gene>
    <name evidence="3" type="ORF">AQ490_10870</name>
</gene>
<feature type="region of interest" description="Disordered" evidence="1">
    <location>
        <begin position="179"/>
        <end position="215"/>
    </location>
</feature>
<evidence type="ECO:0000256" key="1">
    <source>
        <dbReference type="SAM" id="MobiDB-lite"/>
    </source>
</evidence>
<dbReference type="Proteomes" id="UP000050867">
    <property type="component" value="Unassembled WGS sequence"/>
</dbReference>
<comment type="caution">
    <text evidence="3">The sequence shown here is derived from an EMBL/GenBank/DDBJ whole genome shotgun (WGS) entry which is preliminary data.</text>
</comment>
<dbReference type="RefSeq" id="WP_018386476.1">
    <property type="nucleotide sequence ID" value="NZ_LLZU01000039.1"/>
</dbReference>
<sequence length="215" mass="23442">MDIVLAVVALFFVMTTALAAVAVVKTKRAVQRGLERHVPQARRMIEDTTLKARRVAQPGVSGQIADVRLAMRASLDSTRRTLRAACAEDVSLGESLALCDRLDAHARALEEELKVLEREPDKARVSVRLPELRERAERIAHSADTLRWAAQDRARRFADEELVELSRICEGEAAALRHWTGPEPAVDEPQESAPGSLGAGDPPKAFPGSPSPAES</sequence>
<evidence type="ECO:0008006" key="5">
    <source>
        <dbReference type="Google" id="ProtNLM"/>
    </source>
</evidence>
<evidence type="ECO:0000313" key="4">
    <source>
        <dbReference type="Proteomes" id="UP000050867"/>
    </source>
</evidence>
<name>A0A0T6LK26_WENVI</name>
<evidence type="ECO:0000256" key="2">
    <source>
        <dbReference type="SAM" id="SignalP"/>
    </source>
</evidence>
<protein>
    <recommendedName>
        <fullName evidence="5">Secreted protein</fullName>
    </recommendedName>
</protein>
<accession>A0A0T6LK26</accession>
<evidence type="ECO:0000313" key="3">
    <source>
        <dbReference type="EMBL" id="KRV46410.1"/>
    </source>
</evidence>
<dbReference type="eggNOG" id="ENOG5033IG0">
    <property type="taxonomic scope" value="Bacteria"/>
</dbReference>
<proteinExistence type="predicted"/>
<reference evidence="3 4" key="1">
    <citation type="submission" date="2015-10" db="EMBL/GenBank/DDBJ databases">
        <title>Draft genome sequence of pyrrolomycin-producing Streptomyces vitaminophilus.</title>
        <authorList>
            <person name="Graham D.E."/>
            <person name="Mahan K.M."/>
            <person name="Klingeman D.M."/>
            <person name="Hettich R.L."/>
            <person name="Parry R.J."/>
        </authorList>
    </citation>
    <scope>NUCLEOTIDE SEQUENCE [LARGE SCALE GENOMIC DNA]</scope>
    <source>
        <strain evidence="3 4">ATCC 31673</strain>
    </source>
</reference>
<feature type="chain" id="PRO_5006670445" description="Secreted protein" evidence="2">
    <location>
        <begin position="20"/>
        <end position="215"/>
    </location>
</feature>
<dbReference type="EMBL" id="LLZU01000039">
    <property type="protein sequence ID" value="KRV46410.1"/>
    <property type="molecule type" value="Genomic_DNA"/>
</dbReference>
<keyword evidence="2" id="KW-0732">Signal</keyword>
<dbReference type="AlphaFoldDB" id="A0A0T6LK26"/>
<keyword evidence="4" id="KW-1185">Reference proteome</keyword>
<feature type="signal peptide" evidence="2">
    <location>
        <begin position="1"/>
        <end position="19"/>
    </location>
</feature>
<organism evidence="3 4">
    <name type="scientific">Wenjunlia vitaminophila</name>
    <name type="common">Streptomyces vitaminophilus</name>
    <dbReference type="NCBI Taxonomy" id="76728"/>
    <lineage>
        <taxon>Bacteria</taxon>
        <taxon>Bacillati</taxon>
        <taxon>Actinomycetota</taxon>
        <taxon>Actinomycetes</taxon>
        <taxon>Kitasatosporales</taxon>
        <taxon>Streptomycetaceae</taxon>
        <taxon>Wenjunlia</taxon>
    </lineage>
</organism>
<dbReference type="STRING" id="76728.AQ490_10870"/>